<dbReference type="Proteomes" id="UP000291469">
    <property type="component" value="Chromosome"/>
</dbReference>
<feature type="region of interest" description="Disordered" evidence="1">
    <location>
        <begin position="1"/>
        <end position="30"/>
    </location>
</feature>
<evidence type="ECO:0000313" key="3">
    <source>
        <dbReference type="Proteomes" id="UP000291469"/>
    </source>
</evidence>
<protein>
    <submittedName>
        <fullName evidence="2">Uncharacterized protein</fullName>
    </submittedName>
</protein>
<evidence type="ECO:0000256" key="1">
    <source>
        <dbReference type="SAM" id="MobiDB-lite"/>
    </source>
</evidence>
<reference evidence="2 3" key="1">
    <citation type="submission" date="2019-01" db="EMBL/GenBank/DDBJ databases">
        <title>Egibacter rhizosphaerae EGI 80759T.</title>
        <authorList>
            <person name="Chen D.-D."/>
            <person name="Tian Y."/>
            <person name="Jiao J.-Y."/>
            <person name="Zhang X.-T."/>
            <person name="Zhang Y.-G."/>
            <person name="Zhang Y."/>
            <person name="Xiao M."/>
            <person name="Shu W.-S."/>
            <person name="Li W.-J."/>
        </authorList>
    </citation>
    <scope>NUCLEOTIDE SEQUENCE [LARGE SCALE GENOMIC DNA]</scope>
    <source>
        <strain evidence="2 3">EGI 80759</strain>
    </source>
</reference>
<dbReference type="EMBL" id="CP036402">
    <property type="protein sequence ID" value="QBI18370.1"/>
    <property type="molecule type" value="Genomic_DNA"/>
</dbReference>
<dbReference type="AlphaFoldDB" id="A0A411YAY0"/>
<dbReference type="KEGG" id="erz:ER308_01470"/>
<sequence>MSVDSNNTVMLRKSRHQRVMSGPKLTQKEGRVCRVESCETRLSRYNPSETCRLHEGWRDGRMRRHD</sequence>
<proteinExistence type="predicted"/>
<dbReference type="RefSeq" id="WP_131153368.1">
    <property type="nucleotide sequence ID" value="NZ_CP036402.1"/>
</dbReference>
<accession>A0A411YAY0</accession>
<keyword evidence="3" id="KW-1185">Reference proteome</keyword>
<name>A0A411YAY0_9ACTN</name>
<gene>
    <name evidence="2" type="ORF">ER308_01470</name>
</gene>
<evidence type="ECO:0000313" key="2">
    <source>
        <dbReference type="EMBL" id="QBI18370.1"/>
    </source>
</evidence>
<organism evidence="2 3">
    <name type="scientific">Egibacter rhizosphaerae</name>
    <dbReference type="NCBI Taxonomy" id="1670831"/>
    <lineage>
        <taxon>Bacteria</taxon>
        <taxon>Bacillati</taxon>
        <taxon>Actinomycetota</taxon>
        <taxon>Nitriliruptoria</taxon>
        <taxon>Egibacterales</taxon>
        <taxon>Egibacteraceae</taxon>
        <taxon>Egibacter</taxon>
    </lineage>
</organism>